<proteinExistence type="predicted"/>
<accession>A0A0R3Q3M4</accession>
<sequence>MTSVCFHVKNFWRSFLFEIFSFHLQGPRNFLENQVVSLKSFQECKEAWEDYEREKVNPTRGVYGNLMEQTQANMVLLHEQG</sequence>
<name>A0A0R3Q3M4_9BILA</name>
<evidence type="ECO:0000313" key="1">
    <source>
        <dbReference type="EMBL" id="VDO07152.1"/>
    </source>
</evidence>
<evidence type="ECO:0000313" key="2">
    <source>
        <dbReference type="Proteomes" id="UP000280834"/>
    </source>
</evidence>
<dbReference type="EMBL" id="UZAG01000109">
    <property type="protein sequence ID" value="VDO07152.1"/>
    <property type="molecule type" value="Genomic_DNA"/>
</dbReference>
<dbReference type="Proteomes" id="UP000280834">
    <property type="component" value="Unassembled WGS sequence"/>
</dbReference>
<dbReference type="WBParaSite" id="BTMF_0000089201-mRNA-1">
    <property type="protein sequence ID" value="BTMF_0000089201-mRNA-1"/>
    <property type="gene ID" value="BTMF_0000089201"/>
</dbReference>
<keyword evidence="2" id="KW-1185">Reference proteome</keyword>
<dbReference type="AlphaFoldDB" id="A0A0R3Q3M4"/>
<reference evidence="1 2" key="2">
    <citation type="submission" date="2018-11" db="EMBL/GenBank/DDBJ databases">
        <authorList>
            <consortium name="Pathogen Informatics"/>
        </authorList>
    </citation>
    <scope>NUCLEOTIDE SEQUENCE [LARGE SCALE GENOMIC DNA]</scope>
</reference>
<organism evidence="3">
    <name type="scientific">Brugia timori</name>
    <dbReference type="NCBI Taxonomy" id="42155"/>
    <lineage>
        <taxon>Eukaryota</taxon>
        <taxon>Metazoa</taxon>
        <taxon>Ecdysozoa</taxon>
        <taxon>Nematoda</taxon>
        <taxon>Chromadorea</taxon>
        <taxon>Rhabditida</taxon>
        <taxon>Spirurina</taxon>
        <taxon>Spiruromorpha</taxon>
        <taxon>Filarioidea</taxon>
        <taxon>Onchocercidae</taxon>
        <taxon>Brugia</taxon>
    </lineage>
</organism>
<dbReference type="STRING" id="42155.A0A0R3Q3M4"/>
<gene>
    <name evidence="1" type="ORF">BTMF_LOCUS256</name>
</gene>
<evidence type="ECO:0000313" key="3">
    <source>
        <dbReference type="WBParaSite" id="BTMF_0000089201-mRNA-1"/>
    </source>
</evidence>
<reference evidence="3" key="1">
    <citation type="submission" date="2017-02" db="UniProtKB">
        <authorList>
            <consortium name="WormBaseParasite"/>
        </authorList>
    </citation>
    <scope>IDENTIFICATION</scope>
</reference>
<protein>
    <submittedName>
        <fullName evidence="3">KRAB domain-containing protein</fullName>
    </submittedName>
</protein>